<dbReference type="Proteomes" id="UP001642360">
    <property type="component" value="Unassembled WGS sequence"/>
</dbReference>
<evidence type="ECO:0000256" key="2">
    <source>
        <dbReference type="ARBA" id="ARBA00023015"/>
    </source>
</evidence>
<keyword evidence="3" id="KW-0238">DNA-binding</keyword>
<keyword evidence="2" id="KW-0805">Transcription regulation</keyword>
<evidence type="ECO:0000259" key="6">
    <source>
        <dbReference type="PROSITE" id="PS51005"/>
    </source>
</evidence>
<evidence type="ECO:0000256" key="3">
    <source>
        <dbReference type="ARBA" id="ARBA00023125"/>
    </source>
</evidence>
<dbReference type="AlphaFoldDB" id="A0ABC8QVF1"/>
<dbReference type="SUPFAM" id="SSF101941">
    <property type="entry name" value="NAC domain"/>
    <property type="match status" value="1"/>
</dbReference>
<reference evidence="7 8" key="1">
    <citation type="submission" date="2024-02" db="EMBL/GenBank/DDBJ databases">
        <authorList>
            <person name="Vignale AGUSTIN F."/>
            <person name="Sosa J E."/>
            <person name="Modenutti C."/>
        </authorList>
    </citation>
    <scope>NUCLEOTIDE SEQUENCE [LARGE SCALE GENOMIC DNA]</scope>
</reference>
<evidence type="ECO:0000313" key="8">
    <source>
        <dbReference type="Proteomes" id="UP001642360"/>
    </source>
</evidence>
<sequence length="318" mass="35827">MTQQKPKRSFMPTLLHCSPFIKTLTPFHHRVLCYTKFPQIAISLSSLMGDNKNPTNPTSYSLPPGSRFYPSDEQLLCCYLTSKNNGDPWYGLDVIKEIDLYNYNPFDLPDPACFRFGRGGRKRHWYCFVSRVLKERGRRRAGGGYWRKMGRVRDVVGGGAGKVVVGTRKFFVFYLGDEAETAVRTDWVMYEYALIDPRLASFVLCRVFVKPRRGNNVSEQGLSSCGEESVTAVRHIGVQYDGTIKSLIGEDEVHDDNSVDRDDEVLRFPVGLMRSSGHISSGTMIEDDSAAQQFTAIQGGDFIELDDLFGPLPGLEYA</sequence>
<keyword evidence="4" id="KW-0804">Transcription</keyword>
<evidence type="ECO:0000256" key="5">
    <source>
        <dbReference type="ARBA" id="ARBA00023242"/>
    </source>
</evidence>
<comment type="caution">
    <text evidence="7">The sequence shown here is derived from an EMBL/GenBank/DDBJ whole genome shotgun (WGS) entry which is preliminary data.</text>
</comment>
<dbReference type="GO" id="GO:0005634">
    <property type="term" value="C:nucleus"/>
    <property type="evidence" value="ECO:0007669"/>
    <property type="project" value="UniProtKB-SubCell"/>
</dbReference>
<organism evidence="7 8">
    <name type="scientific">Ilex paraguariensis</name>
    <name type="common">yerba mate</name>
    <dbReference type="NCBI Taxonomy" id="185542"/>
    <lineage>
        <taxon>Eukaryota</taxon>
        <taxon>Viridiplantae</taxon>
        <taxon>Streptophyta</taxon>
        <taxon>Embryophyta</taxon>
        <taxon>Tracheophyta</taxon>
        <taxon>Spermatophyta</taxon>
        <taxon>Magnoliopsida</taxon>
        <taxon>eudicotyledons</taxon>
        <taxon>Gunneridae</taxon>
        <taxon>Pentapetalae</taxon>
        <taxon>asterids</taxon>
        <taxon>campanulids</taxon>
        <taxon>Aquifoliales</taxon>
        <taxon>Aquifoliaceae</taxon>
        <taxon>Ilex</taxon>
    </lineage>
</organism>
<keyword evidence="5" id="KW-0539">Nucleus</keyword>
<evidence type="ECO:0000256" key="4">
    <source>
        <dbReference type="ARBA" id="ARBA00023163"/>
    </source>
</evidence>
<proteinExistence type="predicted"/>
<dbReference type="Pfam" id="PF02365">
    <property type="entry name" value="NAM"/>
    <property type="match status" value="1"/>
</dbReference>
<accession>A0ABC8QVF1</accession>
<dbReference type="GO" id="GO:0003677">
    <property type="term" value="F:DNA binding"/>
    <property type="evidence" value="ECO:0007669"/>
    <property type="project" value="UniProtKB-KW"/>
</dbReference>
<dbReference type="EMBL" id="CAUOFW020000703">
    <property type="protein sequence ID" value="CAK9135345.1"/>
    <property type="molecule type" value="Genomic_DNA"/>
</dbReference>
<protein>
    <recommendedName>
        <fullName evidence="6">NAC domain-containing protein</fullName>
    </recommendedName>
</protein>
<comment type="subcellular location">
    <subcellularLocation>
        <location evidence="1">Nucleus</location>
    </subcellularLocation>
</comment>
<name>A0ABC8QVF1_9AQUA</name>
<gene>
    <name evidence="7" type="ORF">ILEXP_LOCUS2291</name>
</gene>
<dbReference type="PROSITE" id="PS51005">
    <property type="entry name" value="NAC"/>
    <property type="match status" value="1"/>
</dbReference>
<keyword evidence="8" id="KW-1185">Reference proteome</keyword>
<dbReference type="PANTHER" id="PTHR31989">
    <property type="entry name" value="NAC DOMAIN-CONTAINING PROTEIN 82-RELATED"/>
    <property type="match status" value="1"/>
</dbReference>
<evidence type="ECO:0000313" key="7">
    <source>
        <dbReference type="EMBL" id="CAK9135345.1"/>
    </source>
</evidence>
<feature type="domain" description="NAC" evidence="6">
    <location>
        <begin position="62"/>
        <end position="210"/>
    </location>
</feature>
<dbReference type="InterPro" id="IPR036093">
    <property type="entry name" value="NAC_dom_sf"/>
</dbReference>
<dbReference type="InterPro" id="IPR003441">
    <property type="entry name" value="NAC-dom"/>
</dbReference>
<dbReference type="Gene3D" id="2.170.150.80">
    <property type="entry name" value="NAC domain"/>
    <property type="match status" value="1"/>
</dbReference>
<evidence type="ECO:0000256" key="1">
    <source>
        <dbReference type="ARBA" id="ARBA00004123"/>
    </source>
</evidence>